<gene>
    <name evidence="13" type="primary">fliG</name>
    <name evidence="13" type="ORF">HKN21_04795</name>
</gene>
<dbReference type="GO" id="GO:0005886">
    <property type="term" value="C:plasma membrane"/>
    <property type="evidence" value="ECO:0007669"/>
    <property type="project" value="UniProtKB-SubCell"/>
</dbReference>
<dbReference type="InterPro" id="IPR023087">
    <property type="entry name" value="Flg_Motor_Flig_C"/>
</dbReference>
<sequence length="338" mass="36803">MSQLTEDMTGTQKSAVLCLALGPDAAGALLGQLEPDQLEAVTREMLSIDVVDPKVVEEVLKEYHSASLAPDHSVYGGMRAASTLLKETLGAGKAEALLSNATKDEDPPRLAYLEMMEPKLLANVLGEEHPQTVAVILAHLDMKFASETLEMLDKKLGTDVLFRMAKMDKIQPEVLSMIEDGLRGKAEASTTDQMETPGDAGKVAKILNMAPKGRDQEVLNEIGIVNQKLADRIRALMFVFEDLLLVDGKGIQRILRDLDSKDLSLALKGASPELKKHIRSNMSERAGQALEEEIELLGAVRISDVEAAQQRIMETVNELEEEGDVVVSRGGSDDEFIT</sequence>
<protein>
    <recommendedName>
        <fullName evidence="4">Flagellar motor switch protein FliG</fullName>
    </recommendedName>
</protein>
<keyword evidence="13" id="KW-0969">Cilium</keyword>
<keyword evidence="8" id="KW-0472">Membrane</keyword>
<dbReference type="NCBIfam" id="TIGR00207">
    <property type="entry name" value="fliG"/>
    <property type="match status" value="1"/>
</dbReference>
<dbReference type="PANTHER" id="PTHR30534">
    <property type="entry name" value="FLAGELLAR MOTOR SWITCH PROTEIN FLIG"/>
    <property type="match status" value="1"/>
</dbReference>
<dbReference type="InterPro" id="IPR011002">
    <property type="entry name" value="FliG_a-hlx"/>
</dbReference>
<dbReference type="Pfam" id="PF14841">
    <property type="entry name" value="FliG_M"/>
    <property type="match status" value="1"/>
</dbReference>
<evidence type="ECO:0000313" key="13">
    <source>
        <dbReference type="EMBL" id="NNF06056.1"/>
    </source>
</evidence>
<comment type="similarity">
    <text evidence="3">Belongs to the FliG family.</text>
</comment>
<evidence type="ECO:0000256" key="2">
    <source>
        <dbReference type="ARBA" id="ARBA00004413"/>
    </source>
</evidence>
<dbReference type="InterPro" id="IPR028263">
    <property type="entry name" value="FliG_N"/>
</dbReference>
<dbReference type="Pfam" id="PF14842">
    <property type="entry name" value="FliG_N"/>
    <property type="match status" value="1"/>
</dbReference>
<evidence type="ECO:0000256" key="5">
    <source>
        <dbReference type="ARBA" id="ARBA00022475"/>
    </source>
</evidence>
<evidence type="ECO:0000256" key="1">
    <source>
        <dbReference type="ARBA" id="ARBA00004117"/>
    </source>
</evidence>
<dbReference type="SUPFAM" id="SSF48029">
    <property type="entry name" value="FliG"/>
    <property type="match status" value="2"/>
</dbReference>
<organism evidence="13 14">
    <name type="scientific">Eiseniibacteriota bacterium</name>
    <dbReference type="NCBI Taxonomy" id="2212470"/>
    <lineage>
        <taxon>Bacteria</taxon>
        <taxon>Candidatus Eiseniibacteriota</taxon>
    </lineage>
</organism>
<dbReference type="GO" id="GO:0009425">
    <property type="term" value="C:bacterial-type flagellum basal body"/>
    <property type="evidence" value="ECO:0007669"/>
    <property type="project" value="UniProtKB-SubCell"/>
</dbReference>
<proteinExistence type="inferred from homology"/>
<evidence type="ECO:0000256" key="7">
    <source>
        <dbReference type="ARBA" id="ARBA00022779"/>
    </source>
</evidence>
<evidence type="ECO:0000256" key="6">
    <source>
        <dbReference type="ARBA" id="ARBA00022500"/>
    </source>
</evidence>
<keyword evidence="5" id="KW-1003">Cell membrane</keyword>
<dbReference type="Proteomes" id="UP000547674">
    <property type="component" value="Unassembled WGS sequence"/>
</dbReference>
<keyword evidence="6" id="KW-0145">Chemotaxis</keyword>
<feature type="domain" description="Flagellar motor switch protein FliG N-terminal" evidence="12">
    <location>
        <begin position="8"/>
        <end position="105"/>
    </location>
</feature>
<keyword evidence="13" id="KW-0282">Flagellum</keyword>
<dbReference type="GO" id="GO:0003774">
    <property type="term" value="F:cytoskeletal motor activity"/>
    <property type="evidence" value="ECO:0007669"/>
    <property type="project" value="InterPro"/>
</dbReference>
<dbReference type="Gene3D" id="1.10.220.30">
    <property type="match status" value="3"/>
</dbReference>
<evidence type="ECO:0000256" key="3">
    <source>
        <dbReference type="ARBA" id="ARBA00010299"/>
    </source>
</evidence>
<name>A0A7Y2E6G7_UNCEI</name>
<feature type="domain" description="Flagellar motor switch protein FliG middle" evidence="11">
    <location>
        <begin position="118"/>
        <end position="191"/>
    </location>
</feature>
<dbReference type="PRINTS" id="PR00954">
    <property type="entry name" value="FLGMOTORFLIG"/>
</dbReference>
<evidence type="ECO:0000256" key="8">
    <source>
        <dbReference type="ARBA" id="ARBA00023136"/>
    </source>
</evidence>
<dbReference type="InterPro" id="IPR032779">
    <property type="entry name" value="FliG_M"/>
</dbReference>
<comment type="caution">
    <text evidence="13">The sequence shown here is derived from an EMBL/GenBank/DDBJ whole genome shotgun (WGS) entry which is preliminary data.</text>
</comment>
<evidence type="ECO:0000259" key="10">
    <source>
        <dbReference type="Pfam" id="PF01706"/>
    </source>
</evidence>
<feature type="domain" description="Flagellar motor switch protein FliG C-terminal" evidence="10">
    <location>
        <begin position="225"/>
        <end position="326"/>
    </location>
</feature>
<dbReference type="InterPro" id="IPR000090">
    <property type="entry name" value="Flg_Motor_Flig"/>
</dbReference>
<dbReference type="EMBL" id="JABDJR010000179">
    <property type="protein sequence ID" value="NNF06056.1"/>
    <property type="molecule type" value="Genomic_DNA"/>
</dbReference>
<dbReference type="GO" id="GO:0071973">
    <property type="term" value="P:bacterial-type flagellum-dependent cell motility"/>
    <property type="evidence" value="ECO:0007669"/>
    <property type="project" value="InterPro"/>
</dbReference>
<dbReference type="PIRSF" id="PIRSF003161">
    <property type="entry name" value="FliG"/>
    <property type="match status" value="1"/>
</dbReference>
<dbReference type="PANTHER" id="PTHR30534:SF0">
    <property type="entry name" value="FLAGELLAR MOTOR SWITCH PROTEIN FLIG"/>
    <property type="match status" value="1"/>
</dbReference>
<reference evidence="13 14" key="1">
    <citation type="submission" date="2020-03" db="EMBL/GenBank/DDBJ databases">
        <title>Metabolic flexibility allows generalist bacteria to become dominant in a frequently disturbed ecosystem.</title>
        <authorList>
            <person name="Chen Y.-J."/>
            <person name="Leung P.M."/>
            <person name="Bay S.K."/>
            <person name="Hugenholtz P."/>
            <person name="Kessler A.J."/>
            <person name="Shelley G."/>
            <person name="Waite D.W."/>
            <person name="Cook P.L."/>
            <person name="Greening C."/>
        </authorList>
    </citation>
    <scope>NUCLEOTIDE SEQUENCE [LARGE SCALE GENOMIC DNA]</scope>
    <source>
        <strain evidence="13">SS_bin_28</strain>
    </source>
</reference>
<dbReference type="Pfam" id="PF01706">
    <property type="entry name" value="FliG_C"/>
    <property type="match status" value="1"/>
</dbReference>
<keyword evidence="7" id="KW-0283">Flagellar rotation</keyword>
<evidence type="ECO:0000259" key="11">
    <source>
        <dbReference type="Pfam" id="PF14841"/>
    </source>
</evidence>
<keyword evidence="13" id="KW-0966">Cell projection</keyword>
<evidence type="ECO:0000256" key="4">
    <source>
        <dbReference type="ARBA" id="ARBA00021870"/>
    </source>
</evidence>
<comment type="subcellular location">
    <subcellularLocation>
        <location evidence="1">Bacterial flagellum basal body</location>
    </subcellularLocation>
    <subcellularLocation>
        <location evidence="2">Cell membrane</location>
        <topology evidence="2">Peripheral membrane protein</topology>
        <orientation evidence="2">Cytoplasmic side</orientation>
    </subcellularLocation>
</comment>
<dbReference type="GO" id="GO:0006935">
    <property type="term" value="P:chemotaxis"/>
    <property type="evidence" value="ECO:0007669"/>
    <property type="project" value="UniProtKB-KW"/>
</dbReference>
<keyword evidence="9" id="KW-0975">Bacterial flagellum</keyword>
<evidence type="ECO:0000313" key="14">
    <source>
        <dbReference type="Proteomes" id="UP000547674"/>
    </source>
</evidence>
<dbReference type="AlphaFoldDB" id="A0A7Y2E6G7"/>
<evidence type="ECO:0000256" key="9">
    <source>
        <dbReference type="ARBA" id="ARBA00023143"/>
    </source>
</evidence>
<accession>A0A7Y2E6G7</accession>
<evidence type="ECO:0000259" key="12">
    <source>
        <dbReference type="Pfam" id="PF14842"/>
    </source>
</evidence>